<dbReference type="InterPro" id="IPR013022">
    <property type="entry name" value="Xyl_isomerase-like_TIM-brl"/>
</dbReference>
<dbReference type="Gene3D" id="3.20.20.150">
    <property type="entry name" value="Divalent-metal-dependent TIM barrel enzymes"/>
    <property type="match status" value="1"/>
</dbReference>
<name>Q2SMT5_HAHCH</name>
<dbReference type="HOGENOM" id="CLU_067093_0_0_6"/>
<dbReference type="PANTHER" id="PTHR12110">
    <property type="entry name" value="HYDROXYPYRUVATE ISOMERASE"/>
    <property type="match status" value="1"/>
</dbReference>
<dbReference type="InterPro" id="IPR036237">
    <property type="entry name" value="Xyl_isomerase-like_sf"/>
</dbReference>
<dbReference type="Pfam" id="PF01261">
    <property type="entry name" value="AP_endonuc_2"/>
    <property type="match status" value="1"/>
</dbReference>
<dbReference type="EMBL" id="CP000155">
    <property type="protein sequence ID" value="ABC28039.1"/>
    <property type="molecule type" value="Genomic_DNA"/>
</dbReference>
<dbReference type="KEGG" id="hch:HCH_01162"/>
<evidence type="ECO:0000313" key="2">
    <source>
        <dbReference type="EMBL" id="ABC28039.1"/>
    </source>
</evidence>
<sequence>MSHPSPDLLRFALNHMVCPSLTPLALLDAAASLNLNAVELRNDIGDNSLTDLNQAKAVGARAAEMGIEVLSVNALYPFNIWNDERAAQAELLARLAAACGAKALVMCPLNEGTQVEPNAGKSAELSRALQALNIILQKHGLLGYVEPLGFPVSSLRFKQEALEAIDAIGGADRFKLVHDTFHHRGANEQQLFPLRTGLVHISGIEDPNLSFSDMLDGDRVLVGPADRLGNIEQLQQLLVAGYRGPVSFEPFSEAVWSLTDPLCAVKESMEYIRSALSHC</sequence>
<dbReference type="SUPFAM" id="SSF51658">
    <property type="entry name" value="Xylose isomerase-like"/>
    <property type="match status" value="1"/>
</dbReference>
<dbReference type="PANTHER" id="PTHR12110:SF48">
    <property type="entry name" value="BLL3656 PROTEIN"/>
    <property type="match status" value="1"/>
</dbReference>
<evidence type="ECO:0000259" key="1">
    <source>
        <dbReference type="Pfam" id="PF01261"/>
    </source>
</evidence>
<organism evidence="2 3">
    <name type="scientific">Hahella chejuensis (strain KCTC 2396)</name>
    <dbReference type="NCBI Taxonomy" id="349521"/>
    <lineage>
        <taxon>Bacteria</taxon>
        <taxon>Pseudomonadati</taxon>
        <taxon>Pseudomonadota</taxon>
        <taxon>Gammaproteobacteria</taxon>
        <taxon>Oceanospirillales</taxon>
        <taxon>Hahellaceae</taxon>
        <taxon>Hahella</taxon>
    </lineage>
</organism>
<dbReference type="InterPro" id="IPR050312">
    <property type="entry name" value="IolE/XylAMocC-like"/>
</dbReference>
<dbReference type="OrthoDB" id="2274384at2"/>
<protein>
    <submittedName>
        <fullName evidence="2">Predicted sugar epimerase</fullName>
    </submittedName>
</protein>
<accession>Q2SMT5</accession>
<dbReference type="Proteomes" id="UP000000238">
    <property type="component" value="Chromosome"/>
</dbReference>
<reference evidence="2 3" key="1">
    <citation type="journal article" date="2005" name="Nucleic Acids Res.">
        <title>Genomic blueprint of Hahella chejuensis, a marine microbe producing an algicidal agent.</title>
        <authorList>
            <person name="Jeong H."/>
            <person name="Yim J.H."/>
            <person name="Lee C."/>
            <person name="Choi S.-H."/>
            <person name="Park Y.K."/>
            <person name="Yoon S.H."/>
            <person name="Hur C.-G."/>
            <person name="Kang H.-Y."/>
            <person name="Kim D."/>
            <person name="Lee H.H."/>
            <person name="Park K.H."/>
            <person name="Park S.-H."/>
            <person name="Park H.-S."/>
            <person name="Lee H.K."/>
            <person name="Oh T.K."/>
            <person name="Kim J.F."/>
        </authorList>
    </citation>
    <scope>NUCLEOTIDE SEQUENCE [LARGE SCALE GENOMIC DNA]</scope>
    <source>
        <strain evidence="2 3">KCTC 2396</strain>
    </source>
</reference>
<dbReference type="InterPro" id="IPR014621">
    <property type="entry name" value="UCP036778_sugar_epimerase"/>
</dbReference>
<dbReference type="STRING" id="349521.HCH_01162"/>
<feature type="domain" description="Xylose isomerase-like TIM barrel" evidence="1">
    <location>
        <begin position="27"/>
        <end position="274"/>
    </location>
</feature>
<dbReference type="PIRSF" id="PIRSF036778">
    <property type="entry name" value="UCP036778"/>
    <property type="match status" value="1"/>
</dbReference>
<dbReference type="RefSeq" id="WP_011395114.1">
    <property type="nucleotide sequence ID" value="NC_007645.1"/>
</dbReference>
<dbReference type="AlphaFoldDB" id="Q2SMT5"/>
<keyword evidence="3" id="KW-1185">Reference proteome</keyword>
<gene>
    <name evidence="2" type="ordered locus">HCH_01162</name>
</gene>
<dbReference type="eggNOG" id="COG4130">
    <property type="taxonomic scope" value="Bacteria"/>
</dbReference>
<proteinExistence type="predicted"/>
<evidence type="ECO:0000313" key="3">
    <source>
        <dbReference type="Proteomes" id="UP000000238"/>
    </source>
</evidence>